<dbReference type="Proteomes" id="UP001152797">
    <property type="component" value="Unassembled WGS sequence"/>
</dbReference>
<feature type="transmembrane region" description="Helical" evidence="12">
    <location>
        <begin position="224"/>
        <end position="245"/>
    </location>
</feature>
<feature type="transmembrane region" description="Helical" evidence="12">
    <location>
        <begin position="125"/>
        <end position="142"/>
    </location>
</feature>
<dbReference type="GO" id="GO:0005267">
    <property type="term" value="F:potassium channel activity"/>
    <property type="evidence" value="ECO:0007669"/>
    <property type="project" value="UniProtKB-KW"/>
</dbReference>
<reference evidence="14" key="1">
    <citation type="submission" date="2022-10" db="EMBL/GenBank/DDBJ databases">
        <authorList>
            <person name="Chen Y."/>
            <person name="Dougan E. K."/>
            <person name="Chan C."/>
            <person name="Rhodes N."/>
            <person name="Thang M."/>
        </authorList>
    </citation>
    <scope>NUCLEOTIDE SEQUENCE</scope>
</reference>
<dbReference type="Gene3D" id="1.10.238.10">
    <property type="entry name" value="EF-hand"/>
    <property type="match status" value="1"/>
</dbReference>
<feature type="transmembrane region" description="Helical" evidence="12">
    <location>
        <begin position="84"/>
        <end position="105"/>
    </location>
</feature>
<dbReference type="PANTHER" id="PTHR10027">
    <property type="entry name" value="CALCIUM-ACTIVATED POTASSIUM CHANNEL ALPHA CHAIN"/>
    <property type="match status" value="1"/>
</dbReference>
<dbReference type="EMBL" id="CAMXCT030002435">
    <property type="protein sequence ID" value="CAL4785446.1"/>
    <property type="molecule type" value="Genomic_DNA"/>
</dbReference>
<feature type="transmembrane region" description="Helical" evidence="12">
    <location>
        <begin position="39"/>
        <end position="63"/>
    </location>
</feature>
<dbReference type="OrthoDB" id="423361at2759"/>
<dbReference type="EMBL" id="CAMXCT020002435">
    <property type="protein sequence ID" value="CAL1151509.1"/>
    <property type="molecule type" value="Genomic_DNA"/>
</dbReference>
<evidence type="ECO:0000256" key="7">
    <source>
        <dbReference type="ARBA" id="ARBA00022958"/>
    </source>
</evidence>
<keyword evidence="16" id="KW-1185">Reference proteome</keyword>
<dbReference type="InterPro" id="IPR002048">
    <property type="entry name" value="EF_hand_dom"/>
</dbReference>
<evidence type="ECO:0000256" key="2">
    <source>
        <dbReference type="ARBA" id="ARBA00022448"/>
    </source>
</evidence>
<keyword evidence="10 12" id="KW-0472">Membrane</keyword>
<dbReference type="Pfam" id="PF00036">
    <property type="entry name" value="EF-hand_1"/>
    <property type="match status" value="1"/>
</dbReference>
<dbReference type="SUPFAM" id="SSF81324">
    <property type="entry name" value="Voltage-gated potassium channels"/>
    <property type="match status" value="1"/>
</dbReference>
<dbReference type="InterPro" id="IPR011992">
    <property type="entry name" value="EF-hand-dom_pair"/>
</dbReference>
<evidence type="ECO:0000259" key="13">
    <source>
        <dbReference type="PROSITE" id="PS50222"/>
    </source>
</evidence>
<dbReference type="GO" id="GO:0016020">
    <property type="term" value="C:membrane"/>
    <property type="evidence" value="ECO:0007669"/>
    <property type="project" value="UniProtKB-SubCell"/>
</dbReference>
<protein>
    <recommendedName>
        <fullName evidence="13">EF-hand domain-containing protein</fullName>
    </recommendedName>
</protein>
<evidence type="ECO:0000256" key="4">
    <source>
        <dbReference type="ARBA" id="ARBA00022692"/>
    </source>
</evidence>
<evidence type="ECO:0000256" key="6">
    <source>
        <dbReference type="ARBA" id="ARBA00022837"/>
    </source>
</evidence>
<accession>A0A9P1G234</accession>
<keyword evidence="11" id="KW-0407">Ion channel</keyword>
<dbReference type="SMART" id="SM00054">
    <property type="entry name" value="EFh"/>
    <property type="match status" value="1"/>
</dbReference>
<dbReference type="InterPro" id="IPR047871">
    <property type="entry name" value="K_chnl_Slo-like"/>
</dbReference>
<evidence type="ECO:0000256" key="9">
    <source>
        <dbReference type="ARBA" id="ARBA00023065"/>
    </source>
</evidence>
<dbReference type="PROSITE" id="PS50222">
    <property type="entry name" value="EF_HAND_2"/>
    <property type="match status" value="1"/>
</dbReference>
<dbReference type="InterPro" id="IPR005821">
    <property type="entry name" value="Ion_trans_dom"/>
</dbReference>
<proteinExistence type="predicted"/>
<dbReference type="PROSITE" id="PS00018">
    <property type="entry name" value="EF_HAND_1"/>
    <property type="match status" value="1"/>
</dbReference>
<dbReference type="AlphaFoldDB" id="A0A9P1G234"/>
<evidence type="ECO:0000313" key="14">
    <source>
        <dbReference type="EMBL" id="CAI3998134.1"/>
    </source>
</evidence>
<comment type="caution">
    <text evidence="14">The sequence shown here is derived from an EMBL/GenBank/DDBJ whole genome shotgun (WGS) entry which is preliminary data.</text>
</comment>
<dbReference type="SUPFAM" id="SSF47473">
    <property type="entry name" value="EF-hand"/>
    <property type="match status" value="1"/>
</dbReference>
<reference evidence="15 16" key="2">
    <citation type="submission" date="2024-05" db="EMBL/GenBank/DDBJ databases">
        <authorList>
            <person name="Chen Y."/>
            <person name="Shah S."/>
            <person name="Dougan E. K."/>
            <person name="Thang M."/>
            <person name="Chan C."/>
        </authorList>
    </citation>
    <scope>NUCLEOTIDE SEQUENCE [LARGE SCALE GENOMIC DNA]</scope>
</reference>
<keyword evidence="8 12" id="KW-1133">Transmembrane helix</keyword>
<evidence type="ECO:0000256" key="12">
    <source>
        <dbReference type="SAM" id="Phobius"/>
    </source>
</evidence>
<keyword evidence="4 12" id="KW-0812">Transmembrane</keyword>
<feature type="transmembrane region" description="Helical" evidence="12">
    <location>
        <begin position="289"/>
        <end position="307"/>
    </location>
</feature>
<keyword evidence="2" id="KW-0813">Transport</keyword>
<evidence type="ECO:0000256" key="8">
    <source>
        <dbReference type="ARBA" id="ARBA00022989"/>
    </source>
</evidence>
<evidence type="ECO:0000256" key="11">
    <source>
        <dbReference type="ARBA" id="ARBA00023303"/>
    </source>
</evidence>
<keyword evidence="7" id="KW-0630">Potassium</keyword>
<keyword evidence="6" id="KW-0106">Calcium</keyword>
<feature type="transmembrane region" description="Helical" evidence="12">
    <location>
        <begin position="154"/>
        <end position="173"/>
    </location>
</feature>
<dbReference type="Pfam" id="PF00520">
    <property type="entry name" value="Ion_trans"/>
    <property type="match status" value="1"/>
</dbReference>
<dbReference type="InterPro" id="IPR003148">
    <property type="entry name" value="RCK_N"/>
</dbReference>
<feature type="transmembrane region" description="Helical" evidence="12">
    <location>
        <begin position="265"/>
        <end position="282"/>
    </location>
</feature>
<dbReference type="EMBL" id="CAMXCT010002435">
    <property type="protein sequence ID" value="CAI3998134.1"/>
    <property type="molecule type" value="Genomic_DNA"/>
</dbReference>
<feature type="domain" description="EF-hand" evidence="13">
    <location>
        <begin position="693"/>
        <end position="721"/>
    </location>
</feature>
<gene>
    <name evidence="14" type="ORF">C1SCF055_LOCUS24455</name>
</gene>
<name>A0A9P1G234_9DINO</name>
<comment type="subcellular location">
    <subcellularLocation>
        <location evidence="1">Membrane</location>
        <topology evidence="1">Multi-pass membrane protein</topology>
    </subcellularLocation>
</comment>
<evidence type="ECO:0000256" key="3">
    <source>
        <dbReference type="ARBA" id="ARBA00022538"/>
    </source>
</evidence>
<keyword evidence="5" id="KW-0631">Potassium channel</keyword>
<organism evidence="14">
    <name type="scientific">Cladocopium goreaui</name>
    <dbReference type="NCBI Taxonomy" id="2562237"/>
    <lineage>
        <taxon>Eukaryota</taxon>
        <taxon>Sar</taxon>
        <taxon>Alveolata</taxon>
        <taxon>Dinophyceae</taxon>
        <taxon>Suessiales</taxon>
        <taxon>Symbiodiniaceae</taxon>
        <taxon>Cladocopium</taxon>
    </lineage>
</organism>
<dbReference type="GO" id="GO:0005509">
    <property type="term" value="F:calcium ion binding"/>
    <property type="evidence" value="ECO:0007669"/>
    <property type="project" value="InterPro"/>
</dbReference>
<sequence>MSCQQCPGLCSSHGTCLSTAVDPIEAETPSWNEFFGMYLLWPAAVQITISVFFQVVRPIYSAIRDSSTGFRIFLQRFIGMPDKLRVTCPYPMVLIQLLRLAFALAQGYLFAYRTYTKGRWNQNNVAVWELGISCFFIFTHLLERLSEGFQIRFLNPKALVDVFVITPIFIPYGLDLQLVAVERRWLCLSYFRIITALGAFRSLQRLTQEHSQHGDTVLGRCVLTVLRLTTMIVCMAGTMFVLEVLGEVPGLEDTFLTVGMGDLSIVQMIYWITTTISTVGYGDFSPTTVPSRIMIIFFIFGGVIFFGSETAEILEIFTDAEEGRGSYVNRWLRWKLFIGKSRMRTQIVITGNGCHMSSPLMETLLLETLTVTDDQWNVERPDLVFLSDKEYDFDLKAFVETELGPGQAEKVYFLRGSVLNSRDLERAQIQTSRLCFVIPDYTAEEAFEEDSANIMMSLSMLRHSPGLRLRLMLLQPEGRLRANKMGIPRERCFSAEEMKCALFAQSTRIRGLITLLSGLLQVHTNFTDQHLSMLRKQFPEHWRIPYSESLRWNICGFLLHDCYGNRSFASVLDEIYRESNGTVMLIAAVHRGRLVLNYEKVLEPGQVVVVFAKGPKAFARFAKATGRNEEKERWTSQFLKERTHRLEMEAYETFQELKKKDKMHLQQQGRRQKHLSDGDNMQTKSIFEVTGAEAFKLLDKNNDGRLDKEEFEKALQEQLALDQSNTPDIEELRECKELTLLLVRDCQGVWQEVDCFLQLFRNDRVYETLLPKPPIVVLSQVETPEEVLLKWESKTCCFLKGSILNTRNLEGAGIRNAANIISIGRKVFAKDSNLPDPALGDSDSVELCGAVEQALADNLRSVERGQLQLFEFSYTRSVFLMSRIDRNCVEMGQMRRSSRMFASENSGVTENTAEREEVMVTKNGGSDKELLILNESFAAGQAFTLDFFGGLFGRIYRFPAAIEFLDAIANPNGRRQSSRMWQTMCPAAWIDRTFGELVHALVTGEDRQAFGNFTGCCIPVALYRESRRRFLPPGCAGFNCTGPPMHTRLEAEDFITILGDENFGRAAYKAGLFDQADPGPHQHKEISPATIELLLRDEAPLNL</sequence>
<evidence type="ECO:0000313" key="16">
    <source>
        <dbReference type="Proteomes" id="UP001152797"/>
    </source>
</evidence>
<keyword evidence="3" id="KW-0633">Potassium transport</keyword>
<dbReference type="Pfam" id="PF03493">
    <property type="entry name" value="BK_channel_a"/>
    <property type="match status" value="1"/>
</dbReference>
<dbReference type="Pfam" id="PF22614">
    <property type="entry name" value="Slo-like_RCK"/>
    <property type="match status" value="1"/>
</dbReference>
<evidence type="ECO:0000256" key="10">
    <source>
        <dbReference type="ARBA" id="ARBA00023136"/>
    </source>
</evidence>
<dbReference type="PANTHER" id="PTHR10027:SF10">
    <property type="entry name" value="SLOWPOKE 2, ISOFORM D"/>
    <property type="match status" value="1"/>
</dbReference>
<dbReference type="Gene3D" id="3.40.50.720">
    <property type="entry name" value="NAD(P)-binding Rossmann-like Domain"/>
    <property type="match status" value="1"/>
</dbReference>
<evidence type="ECO:0000256" key="1">
    <source>
        <dbReference type="ARBA" id="ARBA00004141"/>
    </source>
</evidence>
<dbReference type="InterPro" id="IPR018247">
    <property type="entry name" value="EF_Hand_1_Ca_BS"/>
</dbReference>
<dbReference type="Gene3D" id="1.10.287.70">
    <property type="match status" value="1"/>
</dbReference>
<evidence type="ECO:0000313" key="15">
    <source>
        <dbReference type="EMBL" id="CAL4785446.1"/>
    </source>
</evidence>
<keyword evidence="9" id="KW-0406">Ion transport</keyword>
<dbReference type="InterPro" id="IPR003929">
    <property type="entry name" value="K_chnl_BK_asu"/>
</dbReference>
<evidence type="ECO:0000256" key="5">
    <source>
        <dbReference type="ARBA" id="ARBA00022826"/>
    </source>
</evidence>